<evidence type="ECO:0000313" key="3">
    <source>
        <dbReference type="Ensembl" id="ENSMMOP00000028161.1"/>
    </source>
</evidence>
<accession>A0A3Q3XRA3</accession>
<dbReference type="GO" id="GO:0043484">
    <property type="term" value="P:regulation of RNA splicing"/>
    <property type="evidence" value="ECO:0007669"/>
    <property type="project" value="TreeGrafter"/>
</dbReference>
<reference evidence="3" key="2">
    <citation type="submission" date="2025-09" db="UniProtKB">
        <authorList>
            <consortium name="Ensembl"/>
        </authorList>
    </citation>
    <scope>IDENTIFICATION</scope>
</reference>
<dbReference type="InterPro" id="IPR052082">
    <property type="entry name" value="Myelin_sheath_structural"/>
</dbReference>
<evidence type="ECO:0000256" key="1">
    <source>
        <dbReference type="ARBA" id="ARBA00004123"/>
    </source>
</evidence>
<proteinExistence type="predicted"/>
<dbReference type="GO" id="GO:0005634">
    <property type="term" value="C:nucleus"/>
    <property type="evidence" value="ECO:0007669"/>
    <property type="project" value="UniProtKB-SubCell"/>
</dbReference>
<evidence type="ECO:0000313" key="4">
    <source>
        <dbReference type="Proteomes" id="UP000261620"/>
    </source>
</evidence>
<dbReference type="OMA" id="MQVHPPD"/>
<keyword evidence="2" id="KW-0539">Nucleus</keyword>
<dbReference type="PANTHER" id="PTHR23348:SF41">
    <property type="entry name" value="NEUROBLAST DIFFERENTIATION-ASSOCIATED PROTEIN AHNAK"/>
    <property type="match status" value="1"/>
</dbReference>
<comment type="subcellular location">
    <subcellularLocation>
        <location evidence="1">Nucleus</location>
    </subcellularLocation>
</comment>
<dbReference type="PANTHER" id="PTHR23348">
    <property type="entry name" value="PERIAXIN/AHNAK"/>
    <property type="match status" value="1"/>
</dbReference>
<evidence type="ECO:0000256" key="2">
    <source>
        <dbReference type="ARBA" id="ARBA00023242"/>
    </source>
</evidence>
<name>A0A3Q3XRA3_MOLML</name>
<sequence length="1623" mass="176430">MPTFKLPKFGISTPSATVEVADMEKDVEIDGGDMTFPEEVLTVDIEPSSIHTEGPSIHVKTTETDHERKGKKFKMPGLGFSRPDINPSLSQKDVDVTLPDAEVKLPDVELKEPSADAEIKAPEIKVKTNTTGGSPSKFNMPTFKLPKFGISTPSATVEVADMEKDVKIDGGNITLPEEVLTVDIEPSSIHTEAPDVDVNLETPKADVKSPEAKVEVRLPKVEGLSGAISTEEPPDAEFDANFKKSKFSLPRFSFSKTSVKEAEISTELPHVDISLPEGEMRIKHPDLKPLEGDGELDVQGGKFKLPKFDISLPEVKGPEIDLSLSKKDVDVPLPEAKAEVQIPDAEVKQLSAEVEIKAPEIEAKTCNVEGSPSKFKMPTITVPKFEAATQKVNLEVTALDKSIKIEGENLEIPKNGAEMHVTGPSIDTEGLSVDVKAEPEDAISVPDTTTVEVEAKSKRPNWTFRKFSFSRASAKAPDVDVSLENLKADVKSPEAKVEVCLPEVEVQVSTGTVSIEEPPDAEFDANFKKSKFSLPRFSFSKTNVKEAEISTELPHIDISLPEGEVKVKQPGVEMKAPEHEAEHDGQPSKFKLTDFGIGTPSATVEVPDMDKGIKIDGGDINIPEEVLTVDSVDVNVTLPEAKTTIEQPEVELKESLVEIKGPGIDVGTSNTDGSQSKFKMPTFKFPKFGVATPKVSMEIPDVDKDTDNEGAKLEIEGATVDVTTPSIDTEDLSVDVGAKGLELEGSGSKFKRPNFGISMPEVKGPEIEVSVSEKDADVSLPEAKAEAKLPSVNVKETEGAISGPDAPTVEVEATVKRPNWAFRKFSFSRASATAPDVDVNLETPKADVKSPEAKVEVRLPKVEGLSGALSIEEPPDAELCKFEAATQKVNLEVTSVDESIKIDGKNLEIPKDRAEMHVTGPSIDTEGLSVDVKAEPEDAISVPETTTVEVEAKTKRPNWTFRKFSFSRASAKAPDVDVNLETPKADVKSPEAKVEVRLPKVEGLSGALSIEEPPDAELCKFEAATQKVNLEVTSVDESIKIDGKNLEIPKDRDAISVPETTTVEVEAKTKRPNWTFRKFSFSRASAKAPDVDVNLETPKADVKSPEAKVEVCIPEVEGLTGAVSIEEPPDAEFDANIKKSKFSLPRFSFSKTSVKEAEISTELPHVDISLPEGEVKVKQPGVEMKAPEHEDKHDGQPSKFKLPYFGFGTPSATVEVPDMDKGIKIDGGDINIPEGVLTVDSVDVNVTLPEAKATVELPEVELKESLVEIKGPGIDSKFKMPTFKFPKFGAATPKVSMEIPDVDKDTDNEGAKLENEGATVDVTAPSIDTEGLSVDVKAEPEDAISVPETTTVEVEAKSKRPNWTIRKFSFSRASAKAPDVDVNLETPKADVKSSEAKVEVRLPEVEVQGSTGAVSVKEPSDAELKVNLKKSIFSLPRFSFSKSSLKGAEVSAELLSVDVSLPEEEVKVKLPGVERKAPEHEAEHDGQPSKFKLPNFSIALPKAKEHEEDLNASKKDADLTLLDVKEEVKLPEIEVISSDTEKIDASPNLFAYYSRALKEATSYLMILNFLMHHNDTTFFCIYFLIDHHQCNSSSKQDCCKMLLTSQNMFTMISVDTYIHQLLF</sequence>
<dbReference type="Proteomes" id="UP000261620">
    <property type="component" value="Unplaced"/>
</dbReference>
<keyword evidence="4" id="KW-1185">Reference proteome</keyword>
<organism evidence="3 4">
    <name type="scientific">Mola mola</name>
    <name type="common">Ocean sunfish</name>
    <name type="synonym">Tetraodon mola</name>
    <dbReference type="NCBI Taxonomy" id="94237"/>
    <lineage>
        <taxon>Eukaryota</taxon>
        <taxon>Metazoa</taxon>
        <taxon>Chordata</taxon>
        <taxon>Craniata</taxon>
        <taxon>Vertebrata</taxon>
        <taxon>Euteleostomi</taxon>
        <taxon>Actinopterygii</taxon>
        <taxon>Neopterygii</taxon>
        <taxon>Teleostei</taxon>
        <taxon>Neoteleostei</taxon>
        <taxon>Acanthomorphata</taxon>
        <taxon>Eupercaria</taxon>
        <taxon>Tetraodontiformes</taxon>
        <taxon>Molidae</taxon>
        <taxon>Mola</taxon>
    </lineage>
</organism>
<dbReference type="Ensembl" id="ENSMMOT00000028639.1">
    <property type="protein sequence ID" value="ENSMMOP00000028161.1"/>
    <property type="gene ID" value="ENSMMOG00000021286.1"/>
</dbReference>
<dbReference type="STRING" id="94237.ENSMMOP00000028161"/>
<protein>
    <submittedName>
        <fullName evidence="3">Uncharacterized protein</fullName>
    </submittedName>
</protein>
<dbReference type="GO" id="GO:0043034">
    <property type="term" value="C:costamere"/>
    <property type="evidence" value="ECO:0007669"/>
    <property type="project" value="TreeGrafter"/>
</dbReference>
<reference evidence="3" key="1">
    <citation type="submission" date="2025-08" db="UniProtKB">
        <authorList>
            <consortium name="Ensembl"/>
        </authorList>
    </citation>
    <scope>IDENTIFICATION</scope>
</reference>